<dbReference type="GO" id="GO:0045944">
    <property type="term" value="P:positive regulation of transcription by RNA polymerase II"/>
    <property type="evidence" value="ECO:0007669"/>
    <property type="project" value="TreeGrafter"/>
</dbReference>
<dbReference type="PROSITE" id="PS50048">
    <property type="entry name" value="ZN2_CY6_FUNGAL_2"/>
    <property type="match status" value="1"/>
</dbReference>
<feature type="compositionally biased region" description="Polar residues" evidence="8">
    <location>
        <begin position="688"/>
        <end position="697"/>
    </location>
</feature>
<dbReference type="GO" id="GO:0005634">
    <property type="term" value="C:nucleus"/>
    <property type="evidence" value="ECO:0007669"/>
    <property type="project" value="UniProtKB-SubCell"/>
</dbReference>
<feature type="region of interest" description="Disordered" evidence="8">
    <location>
        <begin position="668"/>
        <end position="709"/>
    </location>
</feature>
<dbReference type="Gene3D" id="4.10.240.10">
    <property type="entry name" value="Zn(2)-C6 fungal-type DNA-binding domain"/>
    <property type="match status" value="1"/>
</dbReference>
<keyword evidence="2" id="KW-0479">Metal-binding</keyword>
<dbReference type="GO" id="GO:0008270">
    <property type="term" value="F:zinc ion binding"/>
    <property type="evidence" value="ECO:0007669"/>
    <property type="project" value="InterPro"/>
</dbReference>
<accession>A0A395I6F1</accession>
<proteinExistence type="predicted"/>
<dbReference type="GeneID" id="37194914"/>
<comment type="subcellular location">
    <subcellularLocation>
        <location evidence="1">Nucleus</location>
    </subcellularLocation>
</comment>
<keyword evidence="5" id="KW-0238">DNA-binding</keyword>
<dbReference type="VEuPathDB" id="FungiDB:BO97DRAFT_217632"/>
<evidence type="ECO:0000256" key="7">
    <source>
        <dbReference type="ARBA" id="ARBA00023242"/>
    </source>
</evidence>
<evidence type="ECO:0000259" key="9">
    <source>
        <dbReference type="PROSITE" id="PS50048"/>
    </source>
</evidence>
<keyword evidence="11" id="KW-1185">Reference proteome</keyword>
<evidence type="ECO:0000256" key="6">
    <source>
        <dbReference type="ARBA" id="ARBA00023163"/>
    </source>
</evidence>
<gene>
    <name evidence="10" type="ORF">BO97DRAFT_217632</name>
</gene>
<evidence type="ECO:0000256" key="8">
    <source>
        <dbReference type="SAM" id="MobiDB-lite"/>
    </source>
</evidence>
<protein>
    <recommendedName>
        <fullName evidence="9">Zn(2)-C6 fungal-type domain-containing protein</fullName>
    </recommendedName>
</protein>
<feature type="domain" description="Zn(2)-C6 fungal-type" evidence="9">
    <location>
        <begin position="31"/>
        <end position="60"/>
    </location>
</feature>
<evidence type="ECO:0000256" key="2">
    <source>
        <dbReference type="ARBA" id="ARBA00022723"/>
    </source>
</evidence>
<dbReference type="InterPro" id="IPR007219">
    <property type="entry name" value="XnlR_reg_dom"/>
</dbReference>
<evidence type="ECO:0000313" key="11">
    <source>
        <dbReference type="Proteomes" id="UP000248961"/>
    </source>
</evidence>
<keyword evidence="6" id="KW-0804">Transcription</keyword>
<dbReference type="GO" id="GO:0000981">
    <property type="term" value="F:DNA-binding transcription factor activity, RNA polymerase II-specific"/>
    <property type="evidence" value="ECO:0007669"/>
    <property type="project" value="InterPro"/>
</dbReference>
<dbReference type="GO" id="GO:0006351">
    <property type="term" value="P:DNA-templated transcription"/>
    <property type="evidence" value="ECO:0007669"/>
    <property type="project" value="InterPro"/>
</dbReference>
<dbReference type="PANTHER" id="PTHR47540">
    <property type="entry name" value="THIAMINE REPRESSIBLE GENES REGULATORY PROTEIN THI5"/>
    <property type="match status" value="1"/>
</dbReference>
<dbReference type="InterPro" id="IPR051711">
    <property type="entry name" value="Stress_Response_Reg"/>
</dbReference>
<name>A0A395I6F1_ASPHC</name>
<evidence type="ECO:0000313" key="10">
    <source>
        <dbReference type="EMBL" id="RAL15607.1"/>
    </source>
</evidence>
<dbReference type="CDD" id="cd00067">
    <property type="entry name" value="GAL4"/>
    <property type="match status" value="1"/>
</dbReference>
<reference evidence="10 11" key="1">
    <citation type="submission" date="2018-02" db="EMBL/GenBank/DDBJ databases">
        <title>The genomes of Aspergillus section Nigri reveals drivers in fungal speciation.</title>
        <authorList>
            <consortium name="DOE Joint Genome Institute"/>
            <person name="Vesth T.C."/>
            <person name="Nybo J."/>
            <person name="Theobald S."/>
            <person name="Brandl J."/>
            <person name="Frisvad J.C."/>
            <person name="Nielsen K.F."/>
            <person name="Lyhne E.K."/>
            <person name="Kogle M.E."/>
            <person name="Kuo A."/>
            <person name="Riley R."/>
            <person name="Clum A."/>
            <person name="Nolan M."/>
            <person name="Lipzen A."/>
            <person name="Salamov A."/>
            <person name="Henrissat B."/>
            <person name="Wiebenga A."/>
            <person name="De vries R.P."/>
            <person name="Grigoriev I.V."/>
            <person name="Mortensen U.H."/>
            <person name="Andersen M.R."/>
            <person name="Baker S.E."/>
        </authorList>
    </citation>
    <scope>NUCLEOTIDE SEQUENCE [LARGE SCALE GENOMIC DNA]</scope>
    <source>
        <strain evidence="10 11">CBS 101889</strain>
    </source>
</reference>
<dbReference type="RefSeq" id="XP_025554761.1">
    <property type="nucleotide sequence ID" value="XM_025690625.1"/>
</dbReference>
<dbReference type="GO" id="GO:0043565">
    <property type="term" value="F:sequence-specific DNA binding"/>
    <property type="evidence" value="ECO:0007669"/>
    <property type="project" value="TreeGrafter"/>
</dbReference>
<sequence length="784" mass="87920">MFHTFDLNPDNGTEGEGESSSLSRHDRVRRACELCRQMKIKCDGAYPCKHCSHSFHECNYRDSLRKRQVNMGYKSFAGQGKKPRLKETLDTTIGSTIDTSSIAADVPDTPVARSDVDAQESQLEARHHGSSGERAFIERLKLELGTWPDIEFESRLRVKERLAPRLFLLGAPRTSCMTSAALPPRERAEVLVDLALNANLLYDALHRPTFTSVFQLLYSLDKEDYGETEISHIPLIYSLMAVGCLFRKPSEHETEEFFENSLAEGLEYFEICRNMVDLEACENLFVMQAIFFMNLFLISTCRLSRCYTYVSHMLSLAFRMGLHQPGKTENPIVTATKKSLFWAIWQLLVTLASMCGLPKPIAADEIGIGFPEAGANGAKSYSGGSGPEEGISSTETISIQLGFLRLHEILYRVVKCLYPPSTMKHKDASGLLKHSVTMDIVVKLENDLQNWVKCLASRDILGKHVEEPWSQRAQYELCMTYAHNQVYLYRPFVHYLRGSHNEEQGVQKYALAGIRASCNIIRLAQDMHRHGLLFGSQWRVAHMLSTSALTLLYALLICKASKMAQFLKTELDIARVMLIALRPYCIHSQRTHIALTILTTAFSHGSKLQELAGEGRQTDLAGGPNHLGTSNLVTRTFANQSNLEETNEAIGNVPRYLRYPWEESVQVQSLAAHGPPQPAQSHHELHRSSSTPITAQSLHEGDAAATPGVAGTSRNLFAMQPGLTSGGAEFDNAEGANFMEARPYVDQQIYERFDYYTHPFDHENIGFDGGDECLYPFNFHISET</sequence>
<feature type="region of interest" description="Disordered" evidence="8">
    <location>
        <begin position="1"/>
        <end position="23"/>
    </location>
</feature>
<keyword evidence="7" id="KW-0539">Nucleus</keyword>
<dbReference type="PROSITE" id="PS00463">
    <property type="entry name" value="ZN2_CY6_FUNGAL_1"/>
    <property type="match status" value="1"/>
</dbReference>
<dbReference type="PANTHER" id="PTHR47540:SF1">
    <property type="entry name" value="ACTIVATOR OF STRESS GENES 1-RELATED"/>
    <property type="match status" value="1"/>
</dbReference>
<keyword evidence="4" id="KW-0805">Transcription regulation</keyword>
<evidence type="ECO:0000256" key="4">
    <source>
        <dbReference type="ARBA" id="ARBA00023015"/>
    </source>
</evidence>
<dbReference type="Proteomes" id="UP000248961">
    <property type="component" value="Unassembled WGS sequence"/>
</dbReference>
<organism evidence="10 11">
    <name type="scientific">Aspergillus homomorphus (strain CBS 101889)</name>
    <dbReference type="NCBI Taxonomy" id="1450537"/>
    <lineage>
        <taxon>Eukaryota</taxon>
        <taxon>Fungi</taxon>
        <taxon>Dikarya</taxon>
        <taxon>Ascomycota</taxon>
        <taxon>Pezizomycotina</taxon>
        <taxon>Eurotiomycetes</taxon>
        <taxon>Eurotiomycetidae</taxon>
        <taxon>Eurotiales</taxon>
        <taxon>Aspergillaceae</taxon>
        <taxon>Aspergillus</taxon>
        <taxon>Aspergillus subgen. Circumdati</taxon>
    </lineage>
</organism>
<evidence type="ECO:0000256" key="3">
    <source>
        <dbReference type="ARBA" id="ARBA00022833"/>
    </source>
</evidence>
<dbReference type="SUPFAM" id="SSF57701">
    <property type="entry name" value="Zn2/Cys6 DNA-binding domain"/>
    <property type="match status" value="1"/>
</dbReference>
<dbReference type="SMART" id="SM00066">
    <property type="entry name" value="GAL4"/>
    <property type="match status" value="1"/>
</dbReference>
<dbReference type="EMBL" id="KZ824271">
    <property type="protein sequence ID" value="RAL15607.1"/>
    <property type="molecule type" value="Genomic_DNA"/>
</dbReference>
<dbReference type="AlphaFoldDB" id="A0A395I6F1"/>
<dbReference type="Pfam" id="PF00172">
    <property type="entry name" value="Zn_clus"/>
    <property type="match status" value="1"/>
</dbReference>
<evidence type="ECO:0000256" key="5">
    <source>
        <dbReference type="ARBA" id="ARBA00023125"/>
    </source>
</evidence>
<dbReference type="Pfam" id="PF04082">
    <property type="entry name" value="Fungal_trans"/>
    <property type="match status" value="1"/>
</dbReference>
<dbReference type="STRING" id="1450537.A0A395I6F1"/>
<dbReference type="InterPro" id="IPR036864">
    <property type="entry name" value="Zn2-C6_fun-type_DNA-bd_sf"/>
</dbReference>
<evidence type="ECO:0000256" key="1">
    <source>
        <dbReference type="ARBA" id="ARBA00004123"/>
    </source>
</evidence>
<dbReference type="InterPro" id="IPR001138">
    <property type="entry name" value="Zn2Cys6_DnaBD"/>
</dbReference>
<keyword evidence="3" id="KW-0862">Zinc</keyword>
<dbReference type="CDD" id="cd12148">
    <property type="entry name" value="fungal_TF_MHR"/>
    <property type="match status" value="1"/>
</dbReference>
<dbReference type="OrthoDB" id="6486656at2759"/>